<evidence type="ECO:0000313" key="2">
    <source>
        <dbReference type="WBParaSite" id="Hba_05595"/>
    </source>
</evidence>
<dbReference type="Proteomes" id="UP000095283">
    <property type="component" value="Unplaced"/>
</dbReference>
<dbReference type="AlphaFoldDB" id="A0A1I7WKM4"/>
<keyword evidence="1" id="KW-1185">Reference proteome</keyword>
<name>A0A1I7WKM4_HETBA</name>
<evidence type="ECO:0000313" key="1">
    <source>
        <dbReference type="Proteomes" id="UP000095283"/>
    </source>
</evidence>
<dbReference type="WBParaSite" id="Hba_05595">
    <property type="protein sequence ID" value="Hba_05595"/>
    <property type="gene ID" value="Hba_05595"/>
</dbReference>
<protein>
    <submittedName>
        <fullName evidence="2">Replication protein</fullName>
    </submittedName>
</protein>
<reference evidence="2" key="1">
    <citation type="submission" date="2016-11" db="UniProtKB">
        <authorList>
            <consortium name="WormBaseParasite"/>
        </authorList>
    </citation>
    <scope>IDENTIFICATION</scope>
</reference>
<accession>A0A1I7WKM4</accession>
<organism evidence="1 2">
    <name type="scientific">Heterorhabditis bacteriophora</name>
    <name type="common">Entomopathogenic nematode worm</name>
    <dbReference type="NCBI Taxonomy" id="37862"/>
    <lineage>
        <taxon>Eukaryota</taxon>
        <taxon>Metazoa</taxon>
        <taxon>Ecdysozoa</taxon>
        <taxon>Nematoda</taxon>
        <taxon>Chromadorea</taxon>
        <taxon>Rhabditida</taxon>
        <taxon>Rhabditina</taxon>
        <taxon>Rhabditomorpha</taxon>
        <taxon>Strongyloidea</taxon>
        <taxon>Heterorhabditidae</taxon>
        <taxon>Heterorhabditis</taxon>
    </lineage>
</organism>
<proteinExistence type="predicted"/>
<sequence length="26" mass="3259">MQYLFKFTIVRHLFLPLAFINVRNNY</sequence>